<dbReference type="Pfam" id="PF05678">
    <property type="entry name" value="VQ"/>
    <property type="match status" value="1"/>
</dbReference>
<evidence type="ECO:0000313" key="2">
    <source>
        <dbReference type="EMBL" id="WOG98872.1"/>
    </source>
</evidence>
<proteinExistence type="predicted"/>
<dbReference type="GO" id="GO:0030007">
    <property type="term" value="P:intracellular potassium ion homeostasis"/>
    <property type="evidence" value="ECO:0007669"/>
    <property type="project" value="EnsemblPlants"/>
</dbReference>
<evidence type="ECO:0000256" key="1">
    <source>
        <dbReference type="SAM" id="MobiDB-lite"/>
    </source>
</evidence>
<feature type="region of interest" description="Disordered" evidence="1">
    <location>
        <begin position="122"/>
        <end position="143"/>
    </location>
</feature>
<dbReference type="PANTHER" id="PTHR33783">
    <property type="entry name" value="PROTEIN HAIKU1"/>
    <property type="match status" value="1"/>
</dbReference>
<dbReference type="PANTHER" id="PTHR33783:SF4">
    <property type="entry name" value="VQ MOTIF-CONTAINING PROTEIN 9"/>
    <property type="match status" value="1"/>
</dbReference>
<protein>
    <submittedName>
        <fullName evidence="2">Uncharacterized protein</fullName>
    </submittedName>
</protein>
<accession>A0A165Z8Q7</accession>
<dbReference type="InterPro" id="IPR039612">
    <property type="entry name" value="VQ_5/9/14"/>
</dbReference>
<dbReference type="Proteomes" id="UP000077755">
    <property type="component" value="Chromosome 4"/>
</dbReference>
<name>A0A165Z8Q7_DAUCS</name>
<dbReference type="GO" id="GO:1901001">
    <property type="term" value="P:negative regulation of response to salt stress"/>
    <property type="evidence" value="ECO:0007669"/>
    <property type="project" value="EnsemblPlants"/>
</dbReference>
<feature type="region of interest" description="Disordered" evidence="1">
    <location>
        <begin position="209"/>
        <end position="235"/>
    </location>
</feature>
<feature type="compositionally biased region" description="Low complexity" evidence="1">
    <location>
        <begin position="1"/>
        <end position="24"/>
    </location>
</feature>
<gene>
    <name evidence="2" type="ORF">DCAR_0418218</name>
</gene>
<organism evidence="2 3">
    <name type="scientific">Daucus carota subsp. sativus</name>
    <name type="common">Carrot</name>
    <dbReference type="NCBI Taxonomy" id="79200"/>
    <lineage>
        <taxon>Eukaryota</taxon>
        <taxon>Viridiplantae</taxon>
        <taxon>Streptophyta</taxon>
        <taxon>Embryophyta</taxon>
        <taxon>Tracheophyta</taxon>
        <taxon>Spermatophyta</taxon>
        <taxon>Magnoliopsida</taxon>
        <taxon>eudicotyledons</taxon>
        <taxon>Gunneridae</taxon>
        <taxon>Pentapetalae</taxon>
        <taxon>asterids</taxon>
        <taxon>campanulids</taxon>
        <taxon>Apiales</taxon>
        <taxon>Apiaceae</taxon>
        <taxon>Apioideae</taxon>
        <taxon>Scandiceae</taxon>
        <taxon>Daucinae</taxon>
        <taxon>Daucus</taxon>
        <taxon>Daucus sect. Daucus</taxon>
    </lineage>
</organism>
<dbReference type="Gramene" id="KZM99751">
    <property type="protein sequence ID" value="KZM99751"/>
    <property type="gene ID" value="DCAR_012887"/>
</dbReference>
<dbReference type="GO" id="GO:0006883">
    <property type="term" value="P:intracellular sodium ion homeostasis"/>
    <property type="evidence" value="ECO:0007669"/>
    <property type="project" value="EnsemblPlants"/>
</dbReference>
<dbReference type="KEGG" id="dcr:108217540"/>
<reference evidence="2" key="2">
    <citation type="submission" date="2022-03" db="EMBL/GenBank/DDBJ databases">
        <title>Draft title - Genomic analysis of global carrot germplasm unveils the trajectory of domestication and the origin of high carotenoid orange carrot.</title>
        <authorList>
            <person name="Iorizzo M."/>
            <person name="Ellison S."/>
            <person name="Senalik D."/>
            <person name="Macko-Podgorni A."/>
            <person name="Grzebelus D."/>
            <person name="Bostan H."/>
            <person name="Rolling W."/>
            <person name="Curaba J."/>
            <person name="Simon P."/>
        </authorList>
    </citation>
    <scope>NUCLEOTIDE SEQUENCE</scope>
    <source>
        <tissue evidence="2">Leaf</tissue>
    </source>
</reference>
<dbReference type="EMBL" id="CP093346">
    <property type="protein sequence ID" value="WOG98872.1"/>
    <property type="molecule type" value="Genomic_DNA"/>
</dbReference>
<feature type="region of interest" description="Disordered" evidence="1">
    <location>
        <begin position="1"/>
        <end position="34"/>
    </location>
</feature>
<sequence length="261" mass="28841">MEKASLTATESSSTTTTGNNNNSSGKRDRDQFLKHVNKLSHKISKPKKTTMFDNNYNSATLNEMIEEKGVERSQPLVQPLVMSQTQSQPLNLHQPQQQHQPPVYNINKSDFRDVVQQLTGSPAHERFNTPPPIQAPKPTSSRLQKIRPPPLPQINAPPPMNPSFLRQPLSPLPPFPSVHTAAESPISAYMRYIQNANFPSPRWNNFAAPPLPPENIAPASSIQFPTPSSSYGCIPSPKSPYPSPLGFPLSPSVSSPRWKGN</sequence>
<dbReference type="OrthoDB" id="1934230at2759"/>
<evidence type="ECO:0000313" key="3">
    <source>
        <dbReference type="Proteomes" id="UP000077755"/>
    </source>
</evidence>
<dbReference type="InterPro" id="IPR008889">
    <property type="entry name" value="VQ"/>
</dbReference>
<dbReference type="GO" id="GO:0005634">
    <property type="term" value="C:nucleus"/>
    <property type="evidence" value="ECO:0007669"/>
    <property type="project" value="EnsemblPlants"/>
</dbReference>
<feature type="compositionally biased region" description="Polar residues" evidence="1">
    <location>
        <begin position="218"/>
        <end position="231"/>
    </location>
</feature>
<dbReference type="OMA" id="MDKSCHP"/>
<reference evidence="2" key="1">
    <citation type="journal article" date="2016" name="Nat. Genet.">
        <title>A high-quality carrot genome assembly provides new insights into carotenoid accumulation and asterid genome evolution.</title>
        <authorList>
            <person name="Iorizzo M."/>
            <person name="Ellison S."/>
            <person name="Senalik D."/>
            <person name="Zeng P."/>
            <person name="Satapoomin P."/>
            <person name="Huang J."/>
            <person name="Bowman M."/>
            <person name="Iovene M."/>
            <person name="Sanseverino W."/>
            <person name="Cavagnaro P."/>
            <person name="Yildiz M."/>
            <person name="Macko-Podgorni A."/>
            <person name="Moranska E."/>
            <person name="Grzebelus E."/>
            <person name="Grzebelus D."/>
            <person name="Ashrafi H."/>
            <person name="Zheng Z."/>
            <person name="Cheng S."/>
            <person name="Spooner D."/>
            <person name="Van Deynze A."/>
            <person name="Simon P."/>
        </authorList>
    </citation>
    <scope>NUCLEOTIDE SEQUENCE</scope>
    <source>
        <tissue evidence="2">Leaf</tissue>
    </source>
</reference>
<keyword evidence="3" id="KW-1185">Reference proteome</keyword>
<dbReference type="AlphaFoldDB" id="A0A165Z8Q7"/>